<evidence type="ECO:0000256" key="1">
    <source>
        <dbReference type="ARBA" id="ARBA00000085"/>
    </source>
</evidence>
<dbReference type="SUPFAM" id="SSF55874">
    <property type="entry name" value="ATPase domain of HSP90 chaperone/DNA topoisomerase II/histidine kinase"/>
    <property type="match status" value="1"/>
</dbReference>
<keyword evidence="5" id="KW-0812">Transmembrane</keyword>
<dbReference type="RefSeq" id="WP_268185610.1">
    <property type="nucleotide sequence ID" value="NZ_CP113361.1"/>
</dbReference>
<dbReference type="EC" id="2.7.13.3" evidence="2"/>
<keyword evidence="3" id="KW-0808">Transferase</keyword>
<dbReference type="InterPro" id="IPR050351">
    <property type="entry name" value="BphY/WalK/GraS-like"/>
</dbReference>
<dbReference type="AlphaFoldDB" id="A0A9X9S2M6"/>
<protein>
    <recommendedName>
        <fullName evidence="2">histidine kinase</fullName>
        <ecNumber evidence="2">2.7.13.3</ecNumber>
    </recommendedName>
</protein>
<dbReference type="EMBL" id="CP113361">
    <property type="protein sequence ID" value="WAI00411.1"/>
    <property type="molecule type" value="Genomic_DNA"/>
</dbReference>
<dbReference type="InterPro" id="IPR004358">
    <property type="entry name" value="Sig_transdc_His_kin-like_C"/>
</dbReference>
<evidence type="ECO:0000313" key="8">
    <source>
        <dbReference type="Proteomes" id="UP001163096"/>
    </source>
</evidence>
<dbReference type="Pfam" id="PF04392">
    <property type="entry name" value="ABC_sub_bind"/>
    <property type="match status" value="1"/>
</dbReference>
<evidence type="ECO:0000256" key="3">
    <source>
        <dbReference type="ARBA" id="ARBA00022679"/>
    </source>
</evidence>
<comment type="catalytic activity">
    <reaction evidence="1">
        <text>ATP + protein L-histidine = ADP + protein N-phospho-L-histidine.</text>
        <dbReference type="EC" id="2.7.13.3"/>
    </reaction>
</comment>
<keyword evidence="8" id="KW-1185">Reference proteome</keyword>
<dbReference type="PANTHER" id="PTHR42878">
    <property type="entry name" value="TWO-COMPONENT HISTIDINE KINASE"/>
    <property type="match status" value="1"/>
</dbReference>
<dbReference type="PRINTS" id="PR00344">
    <property type="entry name" value="BCTRLSENSOR"/>
</dbReference>
<proteinExistence type="predicted"/>
<dbReference type="Pfam" id="PF02518">
    <property type="entry name" value="HATPase_c"/>
    <property type="match status" value="1"/>
</dbReference>
<name>A0A9X9S2M6_METOG</name>
<feature type="domain" description="Histidine kinase" evidence="6">
    <location>
        <begin position="399"/>
        <end position="593"/>
    </location>
</feature>
<sequence length="598" mass="65524">MLLHRHLFSRMGKGILVILALCVFSAAAAAIDCDAYGSNHILIIHSYGPDMDWVDAVTEGLHRVFPADDPANIFYSEYMDGKIVSDDEHYENLADVYRHKYSSVPIDLIFVSDDDAYTFIRAYGDELFPGVPIVFFGVGGYDPVHREEMPNLTGVVEMTRVSLTVDLITTLQPGVQEIYVVNDPGTTTGKIFAEELLGRTAVRADTPVFNAPGEVRMSALCRDLQNLTPGTAVLLMDFNRDSEGRIYSDREIAGIVSAWSPVPVYGISDTFVGYGIVGGYVTPTAIQAEHAARIGADILNGTPVGDIPVFESPEGQIVVDYPEMQRHNLPFFLLPEGSIIVNEPDTAIVLPSWVVAVMVVIAGSLTVVVVVLGITNRRVTMARREVDALNRKLKTLFSITRHDVNNQVMAASGFLELLGEDVTDSRLHLFIDNIQKSLHAIEHQIEFAREYEKAGASEPVWQNLQAVAEQEAANQHAVSIDVDAGGIEIYADPMLEKVFTNLFENTVRHGDHATHVRVTADVRGDARVIVVEDNGVGVPDEKKDHIFGRGYGSHTGYGLFLASDILAITGLAIAETGTYGTGARFEITVPKGRWRTVR</sequence>
<dbReference type="PROSITE" id="PS50109">
    <property type="entry name" value="HIS_KIN"/>
    <property type="match status" value="1"/>
</dbReference>
<dbReference type="InterPro" id="IPR003594">
    <property type="entry name" value="HATPase_dom"/>
</dbReference>
<dbReference type="GO" id="GO:0004673">
    <property type="term" value="F:protein histidine kinase activity"/>
    <property type="evidence" value="ECO:0007669"/>
    <property type="project" value="UniProtKB-EC"/>
</dbReference>
<dbReference type="Gene3D" id="3.40.50.2300">
    <property type="match status" value="2"/>
</dbReference>
<dbReference type="GO" id="GO:0007234">
    <property type="term" value="P:osmosensory signaling via phosphorelay pathway"/>
    <property type="evidence" value="ECO:0007669"/>
    <property type="project" value="TreeGrafter"/>
</dbReference>
<dbReference type="KEGG" id="mou:OU421_08200"/>
<dbReference type="SMART" id="SM00387">
    <property type="entry name" value="HATPase_c"/>
    <property type="match status" value="1"/>
</dbReference>
<dbReference type="GeneID" id="76835076"/>
<organism evidence="7 8">
    <name type="scientific">Methanogenium organophilum</name>
    <dbReference type="NCBI Taxonomy" id="2199"/>
    <lineage>
        <taxon>Archaea</taxon>
        <taxon>Methanobacteriati</taxon>
        <taxon>Methanobacteriota</taxon>
        <taxon>Stenosarchaea group</taxon>
        <taxon>Methanomicrobia</taxon>
        <taxon>Methanomicrobiales</taxon>
        <taxon>Methanomicrobiaceae</taxon>
        <taxon>Methanogenium</taxon>
    </lineage>
</organism>
<evidence type="ECO:0000256" key="2">
    <source>
        <dbReference type="ARBA" id="ARBA00012438"/>
    </source>
</evidence>
<dbReference type="InterPro" id="IPR007487">
    <property type="entry name" value="ABC_transpt-TYRBP-like"/>
</dbReference>
<gene>
    <name evidence="7" type="ORF">OU421_08200</name>
</gene>
<evidence type="ECO:0000256" key="5">
    <source>
        <dbReference type="SAM" id="Phobius"/>
    </source>
</evidence>
<dbReference type="GO" id="GO:0000156">
    <property type="term" value="F:phosphorelay response regulator activity"/>
    <property type="evidence" value="ECO:0007669"/>
    <property type="project" value="TreeGrafter"/>
</dbReference>
<dbReference type="Proteomes" id="UP001163096">
    <property type="component" value="Chromosome"/>
</dbReference>
<accession>A0A9X9S2M6</accession>
<dbReference type="InterPro" id="IPR036890">
    <property type="entry name" value="HATPase_C_sf"/>
</dbReference>
<keyword evidence="5" id="KW-1133">Transmembrane helix</keyword>
<evidence type="ECO:0000256" key="4">
    <source>
        <dbReference type="ARBA" id="ARBA00022777"/>
    </source>
</evidence>
<reference evidence="7" key="1">
    <citation type="submission" date="2022-11" db="EMBL/GenBank/DDBJ databases">
        <title>Complete genome sequence of Methanogenium organophilum DSM 3596.</title>
        <authorList>
            <person name="Chen S.-C."/>
            <person name="Lai S.-J."/>
            <person name="You Y.-T."/>
        </authorList>
    </citation>
    <scope>NUCLEOTIDE SEQUENCE</scope>
    <source>
        <strain evidence="7">DSM 3596</strain>
    </source>
</reference>
<dbReference type="GO" id="GO:0030295">
    <property type="term" value="F:protein kinase activator activity"/>
    <property type="evidence" value="ECO:0007669"/>
    <property type="project" value="TreeGrafter"/>
</dbReference>
<dbReference type="Gene3D" id="3.30.565.10">
    <property type="entry name" value="Histidine kinase-like ATPase, C-terminal domain"/>
    <property type="match status" value="1"/>
</dbReference>
<evidence type="ECO:0000313" key="7">
    <source>
        <dbReference type="EMBL" id="WAI00411.1"/>
    </source>
</evidence>
<dbReference type="CDD" id="cd00075">
    <property type="entry name" value="HATPase"/>
    <property type="match status" value="1"/>
</dbReference>
<keyword evidence="4 7" id="KW-0418">Kinase</keyword>
<feature type="transmembrane region" description="Helical" evidence="5">
    <location>
        <begin position="353"/>
        <end position="374"/>
    </location>
</feature>
<keyword evidence="5" id="KW-0472">Membrane</keyword>
<dbReference type="PANTHER" id="PTHR42878:SF14">
    <property type="entry name" value="OSMOLARITY TWO-COMPONENT SYSTEM PROTEIN SSK1"/>
    <property type="match status" value="1"/>
</dbReference>
<dbReference type="InterPro" id="IPR005467">
    <property type="entry name" value="His_kinase_dom"/>
</dbReference>
<evidence type="ECO:0000259" key="6">
    <source>
        <dbReference type="PROSITE" id="PS50109"/>
    </source>
</evidence>